<feature type="compositionally biased region" description="Polar residues" evidence="1">
    <location>
        <begin position="440"/>
        <end position="453"/>
    </location>
</feature>
<evidence type="ECO:0000313" key="2">
    <source>
        <dbReference type="EMBL" id="KAF6763971.1"/>
    </source>
</evidence>
<evidence type="ECO:0000313" key="3">
    <source>
        <dbReference type="Proteomes" id="UP000521943"/>
    </source>
</evidence>
<comment type="caution">
    <text evidence="2">The sequence shown here is derived from an EMBL/GenBank/DDBJ whole genome shotgun (WGS) entry which is preliminary data.</text>
</comment>
<feature type="region of interest" description="Disordered" evidence="1">
    <location>
        <begin position="278"/>
        <end position="300"/>
    </location>
</feature>
<dbReference type="Proteomes" id="UP000521943">
    <property type="component" value="Unassembled WGS sequence"/>
</dbReference>
<name>A0A8H6MFY4_9AGAR</name>
<proteinExistence type="predicted"/>
<reference evidence="2 3" key="1">
    <citation type="submission" date="2020-07" db="EMBL/GenBank/DDBJ databases">
        <title>Comparative genomics of pyrophilous fungi reveals a link between fire events and developmental genes.</title>
        <authorList>
            <consortium name="DOE Joint Genome Institute"/>
            <person name="Steindorff A.S."/>
            <person name="Carver A."/>
            <person name="Calhoun S."/>
            <person name="Stillman K."/>
            <person name="Liu H."/>
            <person name="Lipzen A."/>
            <person name="Pangilinan J."/>
            <person name="Labutti K."/>
            <person name="Bruns T.D."/>
            <person name="Grigoriev I.V."/>
        </authorList>
    </citation>
    <scope>NUCLEOTIDE SEQUENCE [LARGE SCALE GENOMIC DNA]</scope>
    <source>
        <strain evidence="2 3">CBS 144469</strain>
    </source>
</reference>
<accession>A0A8H6MFY4</accession>
<feature type="region of interest" description="Disordered" evidence="1">
    <location>
        <begin position="440"/>
        <end position="543"/>
    </location>
</feature>
<sequence length="543" mass="60294">MSLSISIQPVSRYLDMYGEPDATSAYSLAGVVTIAVSSPYSLFERRRTAKLLLQSLSITFEGQSEVFTQATGYTGLRLCSVTKELVPSDPIEFTNEGHEEDAEPCKWDVLFNLPIPGWLPSSTTLGMDEIGIRYGLYATAKFVNLDLEQNPSSWSFATLCAPFRSRVRSVESSKNITVRRYVLPPHVDRPTSAINYLVNSQSSSEKDSPKKRIPSEVLSKIQVLASVPESVDIEDCFIPITVRLRTKDLDGVECKRLQVTDIGINIIQQERCRYRPSSTFLNRHPLPPREQQPPNLPLRDPHPISAIYESGLYFNKDHSESVCRTFSLLPEKESGKYKLADNNYAFATDAEQGDSPTWYTMETRIPFVQMSSAAVDSIAEEWGSAYIRPSSSSPLFSVAHDVTISLTFSYDLPDSDERARERLNFNIPLSFGKYLQPSSTETALKPADSTTMAASGESPVRAPPSSTSFSNLPSYSQLYDQNGDRRIDMSIPLPRYTPQDDGSTPEDGALETSVSSPQYMEEKPATPFLSGADETEPLLAQSS</sequence>
<organism evidence="2 3">
    <name type="scientific">Ephemerocybe angulata</name>
    <dbReference type="NCBI Taxonomy" id="980116"/>
    <lineage>
        <taxon>Eukaryota</taxon>
        <taxon>Fungi</taxon>
        <taxon>Dikarya</taxon>
        <taxon>Basidiomycota</taxon>
        <taxon>Agaricomycotina</taxon>
        <taxon>Agaricomycetes</taxon>
        <taxon>Agaricomycetidae</taxon>
        <taxon>Agaricales</taxon>
        <taxon>Agaricineae</taxon>
        <taxon>Psathyrellaceae</taxon>
        <taxon>Ephemerocybe</taxon>
    </lineage>
</organism>
<dbReference type="OrthoDB" id="1638493at2759"/>
<dbReference type="AlphaFoldDB" id="A0A8H6MFY4"/>
<evidence type="ECO:0000256" key="1">
    <source>
        <dbReference type="SAM" id="MobiDB-lite"/>
    </source>
</evidence>
<protein>
    <submittedName>
        <fullName evidence="2">Uncharacterized protein</fullName>
    </submittedName>
</protein>
<gene>
    <name evidence="2" type="ORF">DFP72DRAFT_800312</name>
</gene>
<keyword evidence="3" id="KW-1185">Reference proteome</keyword>
<dbReference type="EMBL" id="JACGCI010000005">
    <property type="protein sequence ID" value="KAF6763971.1"/>
    <property type="molecule type" value="Genomic_DNA"/>
</dbReference>
<feature type="compositionally biased region" description="Polar residues" evidence="1">
    <location>
        <begin position="464"/>
        <end position="480"/>
    </location>
</feature>